<dbReference type="InterPro" id="IPR001387">
    <property type="entry name" value="Cro/C1-type_HTH"/>
</dbReference>
<dbReference type="SUPFAM" id="SSF47413">
    <property type="entry name" value="lambda repressor-like DNA-binding domains"/>
    <property type="match status" value="1"/>
</dbReference>
<name>A0A9D1S8Q1_9FIRM</name>
<evidence type="ECO:0000313" key="3">
    <source>
        <dbReference type="Proteomes" id="UP000824093"/>
    </source>
</evidence>
<sequence length="78" mass="8913">MTVEIIIKEVRENKGISLKELEEDTGIDRRRLAKIENGEVPVDKILFIEMLVIAQNLGTKITDLYRTGEIVVVGKDRF</sequence>
<proteinExistence type="predicted"/>
<dbReference type="Gene3D" id="1.10.260.40">
    <property type="entry name" value="lambda repressor-like DNA-binding domains"/>
    <property type="match status" value="1"/>
</dbReference>
<dbReference type="Proteomes" id="UP000824093">
    <property type="component" value="Unassembled WGS sequence"/>
</dbReference>
<dbReference type="InterPro" id="IPR010982">
    <property type="entry name" value="Lambda_DNA-bd_dom_sf"/>
</dbReference>
<feature type="domain" description="HTH cro/C1-type" evidence="1">
    <location>
        <begin position="7"/>
        <end position="64"/>
    </location>
</feature>
<dbReference type="GO" id="GO:0003677">
    <property type="term" value="F:DNA binding"/>
    <property type="evidence" value="ECO:0007669"/>
    <property type="project" value="InterPro"/>
</dbReference>
<dbReference type="Pfam" id="PF12844">
    <property type="entry name" value="HTH_19"/>
    <property type="match status" value="1"/>
</dbReference>
<comment type="caution">
    <text evidence="2">The sequence shown here is derived from an EMBL/GenBank/DDBJ whole genome shotgun (WGS) entry which is preliminary data.</text>
</comment>
<evidence type="ECO:0000313" key="2">
    <source>
        <dbReference type="EMBL" id="HIU51394.1"/>
    </source>
</evidence>
<dbReference type="SMART" id="SM00530">
    <property type="entry name" value="HTH_XRE"/>
    <property type="match status" value="1"/>
</dbReference>
<accession>A0A9D1S8Q1</accession>
<dbReference type="AlphaFoldDB" id="A0A9D1S8Q1"/>
<evidence type="ECO:0000259" key="1">
    <source>
        <dbReference type="PROSITE" id="PS50943"/>
    </source>
</evidence>
<reference evidence="2" key="1">
    <citation type="submission" date="2020-10" db="EMBL/GenBank/DDBJ databases">
        <authorList>
            <person name="Gilroy R."/>
        </authorList>
    </citation>
    <scope>NUCLEOTIDE SEQUENCE</scope>
    <source>
        <strain evidence="2">CHK195-15760</strain>
    </source>
</reference>
<dbReference type="EMBL" id="DVNH01000016">
    <property type="protein sequence ID" value="HIU51394.1"/>
    <property type="molecule type" value="Genomic_DNA"/>
</dbReference>
<dbReference type="CDD" id="cd00093">
    <property type="entry name" value="HTH_XRE"/>
    <property type="match status" value="1"/>
</dbReference>
<gene>
    <name evidence="2" type="ORF">IAB70_02030</name>
</gene>
<reference evidence="2" key="2">
    <citation type="journal article" date="2021" name="PeerJ">
        <title>Extensive microbial diversity within the chicken gut microbiome revealed by metagenomics and culture.</title>
        <authorList>
            <person name="Gilroy R."/>
            <person name="Ravi A."/>
            <person name="Getino M."/>
            <person name="Pursley I."/>
            <person name="Horton D.L."/>
            <person name="Alikhan N.F."/>
            <person name="Baker D."/>
            <person name="Gharbi K."/>
            <person name="Hall N."/>
            <person name="Watson M."/>
            <person name="Adriaenssens E.M."/>
            <person name="Foster-Nyarko E."/>
            <person name="Jarju S."/>
            <person name="Secka A."/>
            <person name="Antonio M."/>
            <person name="Oren A."/>
            <person name="Chaudhuri R.R."/>
            <person name="La Ragione R."/>
            <person name="Hildebrand F."/>
            <person name="Pallen M.J."/>
        </authorList>
    </citation>
    <scope>NUCLEOTIDE SEQUENCE</scope>
    <source>
        <strain evidence="2">CHK195-15760</strain>
    </source>
</reference>
<protein>
    <submittedName>
        <fullName evidence="2">Helix-turn-helix transcriptional regulator</fullName>
    </submittedName>
</protein>
<dbReference type="PROSITE" id="PS50943">
    <property type="entry name" value="HTH_CROC1"/>
    <property type="match status" value="1"/>
</dbReference>
<organism evidence="2 3">
    <name type="scientific">Candidatus Merdicola faecigallinarum</name>
    <dbReference type="NCBI Taxonomy" id="2840862"/>
    <lineage>
        <taxon>Bacteria</taxon>
        <taxon>Bacillati</taxon>
        <taxon>Bacillota</taxon>
        <taxon>Clostridia</taxon>
        <taxon>Candidatus Merdicola</taxon>
    </lineage>
</organism>